<dbReference type="AlphaFoldDB" id="A0A6A5SXI7"/>
<dbReference type="Gene3D" id="3.50.4.10">
    <property type="entry name" value="Hepatocyte Growth Factor"/>
    <property type="match status" value="2"/>
</dbReference>
<evidence type="ECO:0000313" key="3">
    <source>
        <dbReference type="EMBL" id="KAF1944993.1"/>
    </source>
</evidence>
<protein>
    <recommendedName>
        <fullName evidence="2">LCCL domain-containing protein</fullName>
    </recommendedName>
</protein>
<proteinExistence type="predicted"/>
<gene>
    <name evidence="3" type="ORF">EJ02DRAFT_431851</name>
</gene>
<feature type="transmembrane region" description="Helical" evidence="1">
    <location>
        <begin position="402"/>
        <end position="420"/>
    </location>
</feature>
<sequence length="807" mass="89068">MRRSLQYKRTDDPIDDDANDTIHVVNAQGHADEEAQLLRTEELEFEDNELLARGLQTRPRPRGLWGFLCGPEPPRVQAIRPYFPALQRSPIKLLEARRLNKPISLIIVLLLWFLIFTWFLAAQLPIRNDDNDSVLNLDCVDTLWRRKNECGVNGIDCRPFSNQSFAFRCPAKCSDVKLLNPHFVGPLEVNYRPLVIGTGQYRGDSFICGSAIHAGILNDRKGGCGRVSLLGDHDNFASTKHHGIESIAFDSYFPLSFAIAFDDSFRCSSDPRSALLPVSLLFTAALAIFTTSPKIFFPIFVLIFAHVSFASDPPSASYRNITVLPDHLSMFAKRLLPALFVALVVYSTTVKRTLSGLTAQFDKALFWLGGFWIGALSNYTFDWIPLSRLTAHDLKQQPGAELALAIIILILVVIIAGQVYHFRLEGRLLRYLGLYGLFIFGIIVCLVIPGVNLRIHHYILALLLLPGTSLQTRPSLLYQGILLGLFVNGIARWDFDSILQTSDAIRADARLDSVIPKLLVPTININDGGLVVAFKYGAHPTGVDGISVLVNDVERDRAFYDDGLDGAWSNFEWTRPVDTTGPNEYFRWAYHAVFLTAAALAPSLVPRQELSGKMCPAIPVCPRWDACVATATNGARFQMKCLTDFNGQVIESAQATHFVDCADACSHYPGCLAFNMKDGFCYLIGSNTGSARTATVVNAGVQIKAATHSDPIHGSTTCSAGFDCPDNDGCLYATNDKKFYAHCNYDYYGGDLAIRGTDNLTACTDICATYAGCVVVTWMNGMCYLKGPNTNLVYNTLVDSAYMMSSG</sequence>
<dbReference type="Pfam" id="PF03815">
    <property type="entry name" value="LCCL"/>
    <property type="match status" value="1"/>
</dbReference>
<feature type="transmembrane region" description="Helical" evidence="1">
    <location>
        <begin position="364"/>
        <end position="381"/>
    </location>
</feature>
<keyword evidence="1" id="KW-0472">Membrane</keyword>
<dbReference type="PANTHER" id="PTHR31331">
    <property type="entry name" value="LCCL DOMAIN PROTEIN (AFU_ORTHOLOGUE AFUA_5G08630)"/>
    <property type="match status" value="1"/>
</dbReference>
<dbReference type="Pfam" id="PF14295">
    <property type="entry name" value="PAN_4"/>
    <property type="match status" value="2"/>
</dbReference>
<dbReference type="SUPFAM" id="SSF69848">
    <property type="entry name" value="LCCL domain"/>
    <property type="match status" value="1"/>
</dbReference>
<dbReference type="EMBL" id="ML976012">
    <property type="protein sequence ID" value="KAF1944993.1"/>
    <property type="molecule type" value="Genomic_DNA"/>
</dbReference>
<keyword evidence="1" id="KW-1133">Transmembrane helix</keyword>
<dbReference type="PANTHER" id="PTHR31331:SF8">
    <property type="entry name" value="LCCL DOMAIN PROTEIN (AFU_ORTHOLOGUE AFUA_5G02970)"/>
    <property type="match status" value="1"/>
</dbReference>
<evidence type="ECO:0000256" key="1">
    <source>
        <dbReference type="SAM" id="Phobius"/>
    </source>
</evidence>
<feature type="transmembrane region" description="Helical" evidence="1">
    <location>
        <begin position="432"/>
        <end position="455"/>
    </location>
</feature>
<dbReference type="InterPro" id="IPR003609">
    <property type="entry name" value="Pan_app"/>
</dbReference>
<evidence type="ECO:0000313" key="4">
    <source>
        <dbReference type="Proteomes" id="UP000800038"/>
    </source>
</evidence>
<organism evidence="3 4">
    <name type="scientific">Clathrospora elynae</name>
    <dbReference type="NCBI Taxonomy" id="706981"/>
    <lineage>
        <taxon>Eukaryota</taxon>
        <taxon>Fungi</taxon>
        <taxon>Dikarya</taxon>
        <taxon>Ascomycota</taxon>
        <taxon>Pezizomycotina</taxon>
        <taxon>Dothideomycetes</taxon>
        <taxon>Pleosporomycetidae</taxon>
        <taxon>Pleosporales</taxon>
        <taxon>Diademaceae</taxon>
        <taxon>Clathrospora</taxon>
    </lineage>
</organism>
<evidence type="ECO:0000259" key="2">
    <source>
        <dbReference type="PROSITE" id="PS50820"/>
    </source>
</evidence>
<feature type="transmembrane region" description="Helical" evidence="1">
    <location>
        <begin position="102"/>
        <end position="121"/>
    </location>
</feature>
<keyword evidence="4" id="KW-1185">Reference proteome</keyword>
<dbReference type="InterPro" id="IPR004043">
    <property type="entry name" value="LCCL"/>
</dbReference>
<dbReference type="SMART" id="SM00603">
    <property type="entry name" value="LCCL"/>
    <property type="match status" value="1"/>
</dbReference>
<keyword evidence="1" id="KW-0812">Transmembrane</keyword>
<name>A0A6A5SXI7_9PLEO</name>
<feature type="domain" description="LCCL" evidence="2">
    <location>
        <begin position="195"/>
        <end position="248"/>
    </location>
</feature>
<accession>A0A6A5SXI7</accession>
<reference evidence="3" key="1">
    <citation type="journal article" date="2020" name="Stud. Mycol.">
        <title>101 Dothideomycetes genomes: a test case for predicting lifestyles and emergence of pathogens.</title>
        <authorList>
            <person name="Haridas S."/>
            <person name="Albert R."/>
            <person name="Binder M."/>
            <person name="Bloem J."/>
            <person name="Labutti K."/>
            <person name="Salamov A."/>
            <person name="Andreopoulos B."/>
            <person name="Baker S."/>
            <person name="Barry K."/>
            <person name="Bills G."/>
            <person name="Bluhm B."/>
            <person name="Cannon C."/>
            <person name="Castanera R."/>
            <person name="Culley D."/>
            <person name="Daum C."/>
            <person name="Ezra D."/>
            <person name="Gonzalez J."/>
            <person name="Henrissat B."/>
            <person name="Kuo A."/>
            <person name="Liang C."/>
            <person name="Lipzen A."/>
            <person name="Lutzoni F."/>
            <person name="Magnuson J."/>
            <person name="Mondo S."/>
            <person name="Nolan M."/>
            <person name="Ohm R."/>
            <person name="Pangilinan J."/>
            <person name="Park H.-J."/>
            <person name="Ramirez L."/>
            <person name="Alfaro M."/>
            <person name="Sun H."/>
            <person name="Tritt A."/>
            <person name="Yoshinaga Y."/>
            <person name="Zwiers L.-H."/>
            <person name="Turgeon B."/>
            <person name="Goodwin S."/>
            <person name="Spatafora J."/>
            <person name="Crous P."/>
            <person name="Grigoriev I."/>
        </authorList>
    </citation>
    <scope>NUCLEOTIDE SEQUENCE</scope>
    <source>
        <strain evidence="3">CBS 161.51</strain>
    </source>
</reference>
<dbReference type="PROSITE" id="PS50820">
    <property type="entry name" value="LCCL"/>
    <property type="match status" value="1"/>
</dbReference>
<dbReference type="InterPro" id="IPR051957">
    <property type="entry name" value="CRISP-LCCL_domain"/>
</dbReference>
<dbReference type="Gene3D" id="2.170.130.20">
    <property type="entry name" value="LCCL-like domain"/>
    <property type="match status" value="1"/>
</dbReference>
<dbReference type="Proteomes" id="UP000800038">
    <property type="component" value="Unassembled WGS sequence"/>
</dbReference>
<dbReference type="OrthoDB" id="441660at2759"/>
<dbReference type="InterPro" id="IPR036609">
    <property type="entry name" value="LCCL_sf"/>
</dbReference>